<dbReference type="PANTHER" id="PTHR45286">
    <property type="entry name" value="CHAPERONE DNAJ-DOMAIN SUPERFAMILY PROTEIN"/>
    <property type="match status" value="1"/>
</dbReference>
<dbReference type="Proteomes" id="UP001165122">
    <property type="component" value="Unassembled WGS sequence"/>
</dbReference>
<reference evidence="2" key="1">
    <citation type="journal article" date="2023" name="Commun. Biol.">
        <title>Genome analysis of Parmales, the sister group of diatoms, reveals the evolutionary specialization of diatoms from phago-mixotrophs to photoautotrophs.</title>
        <authorList>
            <person name="Ban H."/>
            <person name="Sato S."/>
            <person name="Yoshikawa S."/>
            <person name="Yamada K."/>
            <person name="Nakamura Y."/>
            <person name="Ichinomiya M."/>
            <person name="Sato N."/>
            <person name="Blanc-Mathieu R."/>
            <person name="Endo H."/>
            <person name="Kuwata A."/>
            <person name="Ogata H."/>
        </authorList>
    </citation>
    <scope>NUCLEOTIDE SEQUENCE [LARGE SCALE GENOMIC DNA]</scope>
    <source>
        <strain evidence="2">NIES 3700</strain>
    </source>
</reference>
<dbReference type="AlphaFoldDB" id="A0A9W7CJ44"/>
<dbReference type="OrthoDB" id="445556at2759"/>
<comment type="caution">
    <text evidence="1">The sequence shown here is derived from an EMBL/GenBank/DDBJ whole genome shotgun (WGS) entry which is preliminary data.</text>
</comment>
<gene>
    <name evidence="1" type="ORF">TrLO_g8052</name>
</gene>
<dbReference type="PANTHER" id="PTHR45286:SF1">
    <property type="entry name" value="CHAPERONE DNAJ-DOMAIN SUPERFAMILY PROTEIN"/>
    <property type="match status" value="1"/>
</dbReference>
<organism evidence="1 2">
    <name type="scientific">Triparma laevis f. longispina</name>
    <dbReference type="NCBI Taxonomy" id="1714387"/>
    <lineage>
        <taxon>Eukaryota</taxon>
        <taxon>Sar</taxon>
        <taxon>Stramenopiles</taxon>
        <taxon>Ochrophyta</taxon>
        <taxon>Bolidophyceae</taxon>
        <taxon>Parmales</taxon>
        <taxon>Triparmaceae</taxon>
        <taxon>Triparma</taxon>
    </lineage>
</organism>
<proteinExistence type="predicted"/>
<evidence type="ECO:0000313" key="1">
    <source>
        <dbReference type="EMBL" id="GMI06763.1"/>
    </source>
</evidence>
<sequence length="342" mass="39115">MLAFLVKNAQMREENLRGTGNIEGKFNNIKGMKSFQDSHLSKARTSIKEELTRGLDRVYHGPKLSFKIDDNEEKRWPYAFELEMRNLNRIDLENYHDNNNIMEYNKKSADNILEIVVGRKLLGYVRKVPLPTSISVARHSSNTLTCFELTYCGEPLIYCIKQSTINEDDNSVKFIINMYDLKGSNICEIMDDGGKKPSMLSKLGVSEKLVKKKRKITKFCNGEGEETHRIMYHYTPGVMQGYLFRRNVGEEGKVSGRAETKIVSAKLLPSNYWLFEPRNPTHDIGGYSIERINSSSKRHVTDRDFEKVMDEWREGDEDGGGDVLGAEVVTMWCAVLGEEDEG</sequence>
<name>A0A9W7CJ44_9STRA</name>
<evidence type="ECO:0000313" key="2">
    <source>
        <dbReference type="Proteomes" id="UP001165122"/>
    </source>
</evidence>
<dbReference type="EMBL" id="BRXW01000104">
    <property type="protein sequence ID" value="GMI06763.1"/>
    <property type="molecule type" value="Genomic_DNA"/>
</dbReference>
<accession>A0A9W7CJ44</accession>
<keyword evidence="2" id="KW-1185">Reference proteome</keyword>
<protein>
    <submittedName>
        <fullName evidence="1">Uncharacterized protein</fullName>
    </submittedName>
</protein>